<feature type="region of interest" description="Disordered" evidence="2">
    <location>
        <begin position="30"/>
        <end position="49"/>
    </location>
</feature>
<dbReference type="RefSeq" id="WP_182841274.1">
    <property type="nucleotide sequence ID" value="NZ_BAAALP010000015.1"/>
</dbReference>
<comment type="caution">
    <text evidence="4">The sequence shown here is derived from an EMBL/GenBank/DDBJ whole genome shotgun (WGS) entry which is preliminary data.</text>
</comment>
<dbReference type="InterPro" id="IPR050966">
    <property type="entry name" value="Glutamyl_endopeptidase"/>
</dbReference>
<dbReference type="PANTHER" id="PTHR15462">
    <property type="entry name" value="SERINE PROTEASE"/>
    <property type="match status" value="1"/>
</dbReference>
<name>A0A7W3LIG2_ACTNM</name>
<dbReference type="EMBL" id="JACJIA010000001">
    <property type="protein sequence ID" value="MBA8948669.1"/>
    <property type="molecule type" value="Genomic_DNA"/>
</dbReference>
<evidence type="ECO:0000256" key="3">
    <source>
        <dbReference type="SAM" id="SignalP"/>
    </source>
</evidence>
<evidence type="ECO:0000313" key="4">
    <source>
        <dbReference type="EMBL" id="MBA8948669.1"/>
    </source>
</evidence>
<accession>A0A7W3LIG2</accession>
<protein>
    <submittedName>
        <fullName evidence="4">V8-like Glu-specific endopeptidase</fullName>
    </submittedName>
</protein>
<dbReference type="Gene3D" id="2.40.10.10">
    <property type="entry name" value="Trypsin-like serine proteases"/>
    <property type="match status" value="2"/>
</dbReference>
<dbReference type="Proteomes" id="UP000572680">
    <property type="component" value="Unassembled WGS sequence"/>
</dbReference>
<evidence type="ECO:0000256" key="2">
    <source>
        <dbReference type="SAM" id="MobiDB-lite"/>
    </source>
</evidence>
<dbReference type="AlphaFoldDB" id="A0A7W3LIG2"/>
<feature type="signal peptide" evidence="3">
    <location>
        <begin position="1"/>
        <end position="27"/>
    </location>
</feature>
<dbReference type="InterPro" id="IPR009003">
    <property type="entry name" value="Peptidase_S1_PA"/>
</dbReference>
<sequence>MRLPSPRLLIAGCALGAVAVASGVAVAATSDSKPQRAASAGAQTTADPDARAEIFKLPQDSTEVERFWTPAAIRAAEHRQPRAAAFPAAAPQIRALNDGPSLQGAPTLPEDSAEPLSAQSAGVSAKAVTTARQWTRHGKPPARTVGKLFFADEKGNKYSCSAAVITAKNKRTVWTAGHCVHKGKGGEKGYYRNFLFRPDYKDGKSYGKWYADSIVALPGWKTKGDARYDIAAFTVKKYRGKGIQYYTGSQGYAFNYKGRKYSSYSFGYPARALPSKKPMNSNRLWYCSGRTFAVNYGGGSTGLGLKCTMGNGASGGPWIAGMKKNGLGRIFGINSMHNLKNLNMYSPYHGSAAVSVYKKISG</sequence>
<feature type="chain" id="PRO_5031095089" evidence="3">
    <location>
        <begin position="28"/>
        <end position="362"/>
    </location>
</feature>
<evidence type="ECO:0000256" key="1">
    <source>
        <dbReference type="ARBA" id="ARBA00022729"/>
    </source>
</evidence>
<dbReference type="InterPro" id="IPR043504">
    <property type="entry name" value="Peptidase_S1_PA_chymotrypsin"/>
</dbReference>
<evidence type="ECO:0000313" key="5">
    <source>
        <dbReference type="Proteomes" id="UP000572680"/>
    </source>
</evidence>
<proteinExistence type="predicted"/>
<gene>
    <name evidence="4" type="ORF">HNR61_000267</name>
</gene>
<dbReference type="SUPFAM" id="SSF50494">
    <property type="entry name" value="Trypsin-like serine proteases"/>
    <property type="match status" value="1"/>
</dbReference>
<reference evidence="4 5" key="1">
    <citation type="submission" date="2020-08" db="EMBL/GenBank/DDBJ databases">
        <title>Genomic Encyclopedia of Type Strains, Phase IV (KMG-IV): sequencing the most valuable type-strain genomes for metagenomic binning, comparative biology and taxonomic classification.</title>
        <authorList>
            <person name="Goeker M."/>
        </authorList>
    </citation>
    <scope>NUCLEOTIDE SEQUENCE [LARGE SCALE GENOMIC DNA]</scope>
    <source>
        <strain evidence="4 5">DSM 44197</strain>
    </source>
</reference>
<dbReference type="PANTHER" id="PTHR15462:SF19">
    <property type="entry name" value="PEPTIDASE S1 DOMAIN-CONTAINING PROTEIN"/>
    <property type="match status" value="1"/>
</dbReference>
<organism evidence="4 5">
    <name type="scientific">Actinomadura namibiensis</name>
    <dbReference type="NCBI Taxonomy" id="182080"/>
    <lineage>
        <taxon>Bacteria</taxon>
        <taxon>Bacillati</taxon>
        <taxon>Actinomycetota</taxon>
        <taxon>Actinomycetes</taxon>
        <taxon>Streptosporangiales</taxon>
        <taxon>Thermomonosporaceae</taxon>
        <taxon>Actinomadura</taxon>
    </lineage>
</organism>
<keyword evidence="5" id="KW-1185">Reference proteome</keyword>
<keyword evidence="1 3" id="KW-0732">Signal</keyword>